<dbReference type="EMBL" id="CP061800">
    <property type="protein sequence ID" value="QTA88211.1"/>
    <property type="molecule type" value="Genomic_DNA"/>
</dbReference>
<dbReference type="Proteomes" id="UP000663722">
    <property type="component" value="Chromosome"/>
</dbReference>
<dbReference type="AlphaFoldDB" id="A0A975GNQ5"/>
<evidence type="ECO:0000313" key="1">
    <source>
        <dbReference type="EMBL" id="QTA88211.1"/>
    </source>
</evidence>
<reference evidence="1" key="1">
    <citation type="journal article" date="2021" name="Microb. Physiol.">
        <title>Proteogenomic Insights into the Physiology of Marine, Sulfate-Reducing, Filamentous Desulfonema limicola and Desulfonema magnum.</title>
        <authorList>
            <person name="Schnaars V."/>
            <person name="Wohlbrand L."/>
            <person name="Scheve S."/>
            <person name="Hinrichs C."/>
            <person name="Reinhardt R."/>
            <person name="Rabus R."/>
        </authorList>
    </citation>
    <scope>NUCLEOTIDE SEQUENCE</scope>
    <source>
        <strain evidence="1">4be13</strain>
    </source>
</reference>
<protein>
    <submittedName>
        <fullName evidence="1">Uncharacterized protein</fullName>
    </submittedName>
</protein>
<organism evidence="1 2">
    <name type="scientific">Desulfonema magnum</name>
    <dbReference type="NCBI Taxonomy" id="45655"/>
    <lineage>
        <taxon>Bacteria</taxon>
        <taxon>Pseudomonadati</taxon>
        <taxon>Thermodesulfobacteriota</taxon>
        <taxon>Desulfobacteria</taxon>
        <taxon>Desulfobacterales</taxon>
        <taxon>Desulfococcaceae</taxon>
        <taxon>Desulfonema</taxon>
    </lineage>
</organism>
<gene>
    <name evidence="1" type="ORF">dnm_042530</name>
</gene>
<evidence type="ECO:0000313" key="2">
    <source>
        <dbReference type="Proteomes" id="UP000663722"/>
    </source>
</evidence>
<sequence length="39" mass="4478">MQKFRVRFIFALRRIVIGINLPDGVANPVRQSKPRQAKG</sequence>
<dbReference type="KEGG" id="dmm:dnm_042530"/>
<keyword evidence="2" id="KW-1185">Reference proteome</keyword>
<name>A0A975GNQ5_9BACT</name>
<accession>A0A975GNQ5</accession>
<proteinExistence type="predicted"/>